<evidence type="ECO:0000256" key="1">
    <source>
        <dbReference type="SAM" id="SignalP"/>
    </source>
</evidence>
<dbReference type="OrthoDB" id="10531448at2759"/>
<accession>A0A4Y2L2P9</accession>
<keyword evidence="1" id="KW-0732">Signal</keyword>
<organism evidence="2 3">
    <name type="scientific">Araneus ventricosus</name>
    <name type="common">Orbweaver spider</name>
    <name type="synonym">Epeira ventricosa</name>
    <dbReference type="NCBI Taxonomy" id="182803"/>
    <lineage>
        <taxon>Eukaryota</taxon>
        <taxon>Metazoa</taxon>
        <taxon>Ecdysozoa</taxon>
        <taxon>Arthropoda</taxon>
        <taxon>Chelicerata</taxon>
        <taxon>Arachnida</taxon>
        <taxon>Araneae</taxon>
        <taxon>Araneomorphae</taxon>
        <taxon>Entelegynae</taxon>
        <taxon>Araneoidea</taxon>
        <taxon>Araneidae</taxon>
        <taxon>Araneus</taxon>
    </lineage>
</organism>
<dbReference type="Proteomes" id="UP000499080">
    <property type="component" value="Unassembled WGS sequence"/>
</dbReference>
<gene>
    <name evidence="2" type="ORF">AVEN_204908_1</name>
</gene>
<dbReference type="EMBL" id="BGPR01005296">
    <property type="protein sequence ID" value="GBN08802.1"/>
    <property type="molecule type" value="Genomic_DNA"/>
</dbReference>
<feature type="chain" id="PRO_5021432518" evidence="1">
    <location>
        <begin position="20"/>
        <end position="130"/>
    </location>
</feature>
<sequence>MILVLLFKRGVFLVREVQGEGAGVREAESPEPGVVEQVDGSDVRHVLGVSMSAQVHLPLEGPAASEAGEGLEARVLPGVGDEVGGLAEGLAAHQTLVRLLTCKRICRIRRDFISRFSNEMHVTKKPIRAL</sequence>
<keyword evidence="3" id="KW-1185">Reference proteome</keyword>
<feature type="signal peptide" evidence="1">
    <location>
        <begin position="1"/>
        <end position="19"/>
    </location>
</feature>
<name>A0A4Y2L2P9_ARAVE</name>
<comment type="caution">
    <text evidence="2">The sequence shown here is derived from an EMBL/GenBank/DDBJ whole genome shotgun (WGS) entry which is preliminary data.</text>
</comment>
<proteinExistence type="predicted"/>
<dbReference type="AlphaFoldDB" id="A0A4Y2L2P9"/>
<evidence type="ECO:0000313" key="2">
    <source>
        <dbReference type="EMBL" id="GBN08802.1"/>
    </source>
</evidence>
<evidence type="ECO:0000313" key="3">
    <source>
        <dbReference type="Proteomes" id="UP000499080"/>
    </source>
</evidence>
<protein>
    <submittedName>
        <fullName evidence="2">Uncharacterized protein</fullName>
    </submittedName>
</protein>
<reference evidence="2 3" key="1">
    <citation type="journal article" date="2019" name="Sci. Rep.">
        <title>Orb-weaving spider Araneus ventricosus genome elucidates the spidroin gene catalogue.</title>
        <authorList>
            <person name="Kono N."/>
            <person name="Nakamura H."/>
            <person name="Ohtoshi R."/>
            <person name="Moran D.A.P."/>
            <person name="Shinohara A."/>
            <person name="Yoshida Y."/>
            <person name="Fujiwara M."/>
            <person name="Mori M."/>
            <person name="Tomita M."/>
            <person name="Arakawa K."/>
        </authorList>
    </citation>
    <scope>NUCLEOTIDE SEQUENCE [LARGE SCALE GENOMIC DNA]</scope>
</reference>